<protein>
    <submittedName>
        <fullName evidence="2">ORF V: Enzymatic polyprotein</fullName>
    </submittedName>
</protein>
<dbReference type="SUPFAM" id="SSF53098">
    <property type="entry name" value="Ribonuclease H-like"/>
    <property type="match status" value="1"/>
</dbReference>
<dbReference type="PANTHER" id="PTHR33050:SF7">
    <property type="entry name" value="RIBONUCLEASE H"/>
    <property type="match status" value="1"/>
</dbReference>
<gene>
    <name evidence="2" type="ORF">H4Q32_019142</name>
</gene>
<dbReference type="InterPro" id="IPR012337">
    <property type="entry name" value="RNaseH-like_sf"/>
</dbReference>
<organism evidence="2 3">
    <name type="scientific">Labeo rohita</name>
    <name type="common">Indian major carp</name>
    <name type="synonym">Cyprinus rohita</name>
    <dbReference type="NCBI Taxonomy" id="84645"/>
    <lineage>
        <taxon>Eukaryota</taxon>
        <taxon>Metazoa</taxon>
        <taxon>Chordata</taxon>
        <taxon>Craniata</taxon>
        <taxon>Vertebrata</taxon>
        <taxon>Euteleostomi</taxon>
        <taxon>Actinopterygii</taxon>
        <taxon>Neopterygii</taxon>
        <taxon>Teleostei</taxon>
        <taxon>Ostariophysi</taxon>
        <taxon>Cypriniformes</taxon>
        <taxon>Cyprinidae</taxon>
        <taxon>Labeoninae</taxon>
        <taxon>Labeonini</taxon>
        <taxon>Labeo</taxon>
    </lineage>
</organism>
<dbReference type="PANTHER" id="PTHR33050">
    <property type="entry name" value="REVERSE TRANSCRIPTASE DOMAIN-CONTAINING PROTEIN"/>
    <property type="match status" value="1"/>
</dbReference>
<comment type="caution">
    <text evidence="2">The sequence shown here is derived from an EMBL/GenBank/DDBJ whole genome shotgun (WGS) entry which is preliminary data.</text>
</comment>
<reference evidence="2 3" key="1">
    <citation type="submission" date="2022-01" db="EMBL/GenBank/DDBJ databases">
        <title>A high-quality chromosome-level genome assembly of rohu carp, Labeo rohita.</title>
        <authorList>
            <person name="Arick M.A. II"/>
            <person name="Hsu C.-Y."/>
            <person name="Magbanua Z."/>
            <person name="Pechanova O."/>
            <person name="Grover C."/>
            <person name="Miller E."/>
            <person name="Thrash A."/>
            <person name="Ezzel L."/>
            <person name="Alam S."/>
            <person name="Benzie J."/>
            <person name="Hamilton M."/>
            <person name="Karsi A."/>
            <person name="Lawrence M.L."/>
            <person name="Peterson D.G."/>
        </authorList>
    </citation>
    <scope>NUCLEOTIDE SEQUENCE [LARGE SCALE GENOMIC DNA]</scope>
    <source>
        <strain evidence="3">BAU-BD-2019</strain>
        <tissue evidence="2">Blood</tissue>
    </source>
</reference>
<dbReference type="InterPro" id="IPR036397">
    <property type="entry name" value="RNaseH_sf"/>
</dbReference>
<dbReference type="InterPro" id="IPR052055">
    <property type="entry name" value="Hepadnavirus_pol/RT"/>
</dbReference>
<name>A0ABQ8LKC7_LABRO</name>
<evidence type="ECO:0000256" key="1">
    <source>
        <dbReference type="SAM" id="MobiDB-lite"/>
    </source>
</evidence>
<evidence type="ECO:0000313" key="3">
    <source>
        <dbReference type="Proteomes" id="UP000830375"/>
    </source>
</evidence>
<dbReference type="EMBL" id="JACTAM010000021">
    <property type="protein sequence ID" value="KAI2651122.1"/>
    <property type="molecule type" value="Genomic_DNA"/>
</dbReference>
<sequence length="324" mass="36080">MRRCRPGPSSASGHSHIKLHRRLADPSSVRDFSGSTSRCRSRPHGNVGVKTKRQEKCTFSITEDHLSGRGVGFDHDAGTFVPCSYCVDPHRSQESQAGPVTHCQTVSTTIGSDGSSVQRDTFWPAVHETPTVVTQVKRVLPEGKPAPHDQGHAQRATCLRHVEEAVVPKSGPDFGSSLPPRNASDRCIPHWVGGGHEWSPAQGLWTGRHLDWHINCLEMLAVFLALKYFLPDLRDRHVLVRTDSTAVVYYINHQGGLRSRPLYKLAHQILVWSQDKLLSLRAVHIPGHLNVGADILSRQGPRPGEWMLHPEVVEQIWEIFGRAH</sequence>
<keyword evidence="3" id="KW-1185">Reference proteome</keyword>
<dbReference type="Gene3D" id="3.30.420.10">
    <property type="entry name" value="Ribonuclease H-like superfamily/Ribonuclease H"/>
    <property type="match status" value="1"/>
</dbReference>
<dbReference type="Proteomes" id="UP000830375">
    <property type="component" value="Unassembled WGS sequence"/>
</dbReference>
<dbReference type="CDD" id="cd09275">
    <property type="entry name" value="RNase_HI_RT_DIRS1"/>
    <property type="match status" value="1"/>
</dbReference>
<proteinExistence type="predicted"/>
<feature type="region of interest" description="Disordered" evidence="1">
    <location>
        <begin position="1"/>
        <end position="51"/>
    </location>
</feature>
<accession>A0ABQ8LKC7</accession>
<evidence type="ECO:0000313" key="2">
    <source>
        <dbReference type="EMBL" id="KAI2651122.1"/>
    </source>
</evidence>